<dbReference type="InterPro" id="IPR009875">
    <property type="entry name" value="PilZ_domain"/>
</dbReference>
<dbReference type="GO" id="GO:0035438">
    <property type="term" value="F:cyclic-di-GMP binding"/>
    <property type="evidence" value="ECO:0007669"/>
    <property type="project" value="InterPro"/>
</dbReference>
<gene>
    <name evidence="2" type="ordered locus">Desru_3385</name>
</gene>
<reference evidence="3" key="1">
    <citation type="submission" date="2011-05" db="EMBL/GenBank/DDBJ databases">
        <title>Complete sequence of Desulfotomaculum ruminis DSM 2154.</title>
        <authorList>
            <person name="Lucas S."/>
            <person name="Copeland A."/>
            <person name="Lapidus A."/>
            <person name="Cheng J.-F."/>
            <person name="Goodwin L."/>
            <person name="Pitluck S."/>
            <person name="Lu M."/>
            <person name="Detter J.C."/>
            <person name="Han C."/>
            <person name="Tapia R."/>
            <person name="Land M."/>
            <person name="Hauser L."/>
            <person name="Kyrpides N."/>
            <person name="Ivanova N."/>
            <person name="Mikhailova N."/>
            <person name="Pagani I."/>
            <person name="Stams A.J.M."/>
            <person name="Plugge C.M."/>
            <person name="Muyzer G."/>
            <person name="Kuever J."/>
            <person name="Parshina S.N."/>
            <person name="Ivanova A.E."/>
            <person name="Nazina T.N."/>
            <person name="Brambilla E."/>
            <person name="Spring S."/>
            <person name="Klenk H.-P."/>
            <person name="Woyke T."/>
        </authorList>
    </citation>
    <scope>NUCLEOTIDE SEQUENCE [LARGE SCALE GENOMIC DNA]</scope>
    <source>
        <strain evidence="3">ATCC 23193 / DSM 2154 / NCIB 8452 / DL</strain>
    </source>
</reference>
<feature type="domain" description="PilZ" evidence="1">
    <location>
        <begin position="98"/>
        <end position="196"/>
    </location>
</feature>
<evidence type="ECO:0000313" key="2">
    <source>
        <dbReference type="EMBL" id="AEG61589.1"/>
    </source>
</evidence>
<dbReference type="SUPFAM" id="SSF141371">
    <property type="entry name" value="PilZ domain-like"/>
    <property type="match status" value="1"/>
</dbReference>
<dbReference type="AlphaFoldDB" id="F6DKV7"/>
<accession>F6DKV7</accession>
<protein>
    <submittedName>
        <fullName evidence="2">Type IV pilus assembly PilZ</fullName>
    </submittedName>
</protein>
<keyword evidence="3" id="KW-1185">Reference proteome</keyword>
<dbReference type="OrthoDB" id="1786097at2"/>
<dbReference type="EMBL" id="CP002780">
    <property type="protein sequence ID" value="AEG61589.1"/>
    <property type="molecule type" value="Genomic_DNA"/>
</dbReference>
<dbReference type="RefSeq" id="WP_013843335.1">
    <property type="nucleotide sequence ID" value="NC_015589.1"/>
</dbReference>
<reference evidence="2 3" key="2">
    <citation type="journal article" date="2012" name="Stand. Genomic Sci.">
        <title>Complete genome sequence of the sulfate-reducing firmicute Desulfotomaculum ruminis type strain (DL(T)).</title>
        <authorList>
            <person name="Spring S."/>
            <person name="Visser M."/>
            <person name="Lu M."/>
            <person name="Copeland A."/>
            <person name="Lapidus A."/>
            <person name="Lucas S."/>
            <person name="Cheng J.F."/>
            <person name="Han C."/>
            <person name="Tapia R."/>
            <person name="Goodwin L.A."/>
            <person name="Pitluck S."/>
            <person name="Ivanova N."/>
            <person name="Land M."/>
            <person name="Hauser L."/>
            <person name="Larimer F."/>
            <person name="Rohde M."/>
            <person name="Goker M."/>
            <person name="Detter J.C."/>
            <person name="Kyrpides N.C."/>
            <person name="Woyke T."/>
            <person name="Schaap P.J."/>
            <person name="Plugge C.M."/>
            <person name="Muyzer G."/>
            <person name="Kuever J."/>
            <person name="Pereira I.A."/>
            <person name="Parshina S.N."/>
            <person name="Bernier-Latmani R."/>
            <person name="Stams A.J."/>
            <person name="Klenk H.P."/>
        </authorList>
    </citation>
    <scope>NUCLEOTIDE SEQUENCE [LARGE SCALE GENOMIC DNA]</scope>
    <source>
        <strain evidence="3">ATCC 23193 / DSM 2154 / NCIB 8452 / DL</strain>
    </source>
</reference>
<evidence type="ECO:0000259" key="1">
    <source>
        <dbReference type="Pfam" id="PF07238"/>
    </source>
</evidence>
<name>F6DKV7_DESRL</name>
<sequence>MSKVEGKGIITVKRTVWLRTDLQPATDATITEVEESIFWVNLPRDGNQVLVLQENQEVKLGISLPDGFYSADTTVAHLGNDPKKFYGLKIPEELTESQERRFIRAHHSANVLFRSGDFKAQTAMVNFSAGGIMVYLVPELEKVIQANDKIMVQVSIDNIPFEVEVKQAWQKNYANIPFAGFEFINISSRLQAALAMFSLKYSEKQ</sequence>
<dbReference type="Proteomes" id="UP000009234">
    <property type="component" value="Chromosome"/>
</dbReference>
<organism evidence="2 3">
    <name type="scientific">Desulforamulus ruminis (strain ATCC 23193 / DSM 2154 / NCIMB 8452 / DL)</name>
    <name type="common">Desulfotomaculum ruminis</name>
    <dbReference type="NCBI Taxonomy" id="696281"/>
    <lineage>
        <taxon>Bacteria</taxon>
        <taxon>Bacillati</taxon>
        <taxon>Bacillota</taxon>
        <taxon>Clostridia</taxon>
        <taxon>Eubacteriales</taxon>
        <taxon>Peptococcaceae</taxon>
        <taxon>Desulforamulus</taxon>
    </lineage>
</organism>
<proteinExistence type="predicted"/>
<dbReference type="Pfam" id="PF07238">
    <property type="entry name" value="PilZ"/>
    <property type="match status" value="1"/>
</dbReference>
<dbReference type="KEGG" id="dru:Desru_3385"/>
<dbReference type="HOGENOM" id="CLU_1335746_0_0_9"/>
<dbReference type="Gene3D" id="2.40.10.220">
    <property type="entry name" value="predicted glycosyltransferase like domains"/>
    <property type="match status" value="1"/>
</dbReference>
<evidence type="ECO:0000313" key="3">
    <source>
        <dbReference type="Proteomes" id="UP000009234"/>
    </source>
</evidence>